<sequence>MAQAKSMKKAARKFKATTNSQHNQLAEPGTTGFLTRQTGLTVAGDKSAGCTHGFHTGYASGMPEITALSFPSKASIFCWMRIYRCLTGKRFTSNKGSL</sequence>
<evidence type="ECO:0000313" key="2">
    <source>
        <dbReference type="EMBL" id="GAA3888081.1"/>
    </source>
</evidence>
<evidence type="ECO:0000256" key="1">
    <source>
        <dbReference type="SAM" id="MobiDB-lite"/>
    </source>
</evidence>
<protein>
    <submittedName>
        <fullName evidence="2">Uncharacterized protein</fullName>
    </submittedName>
</protein>
<reference evidence="3" key="1">
    <citation type="journal article" date="2019" name="Int. J. Syst. Evol. Microbiol.">
        <title>The Global Catalogue of Microorganisms (GCM) 10K type strain sequencing project: providing services to taxonomists for standard genome sequencing and annotation.</title>
        <authorList>
            <consortium name="The Broad Institute Genomics Platform"/>
            <consortium name="The Broad Institute Genome Sequencing Center for Infectious Disease"/>
            <person name="Wu L."/>
            <person name="Ma J."/>
        </authorList>
    </citation>
    <scope>NUCLEOTIDE SEQUENCE [LARGE SCALE GENOMIC DNA]</scope>
    <source>
        <strain evidence="3">JCM 17201</strain>
    </source>
</reference>
<name>A0ABP7KX41_9GAMM</name>
<proteinExistence type="predicted"/>
<feature type="compositionally biased region" description="Basic residues" evidence="1">
    <location>
        <begin position="1"/>
        <end position="15"/>
    </location>
</feature>
<keyword evidence="3" id="KW-1185">Reference proteome</keyword>
<accession>A0ABP7KX41</accession>
<gene>
    <name evidence="2" type="ORF">GCM10022405_12010</name>
</gene>
<comment type="caution">
    <text evidence="2">The sequence shown here is derived from an EMBL/GenBank/DDBJ whole genome shotgun (WGS) entry which is preliminary data.</text>
</comment>
<dbReference type="EMBL" id="BAABDG010000002">
    <property type="protein sequence ID" value="GAA3888081.1"/>
    <property type="molecule type" value="Genomic_DNA"/>
</dbReference>
<evidence type="ECO:0000313" key="3">
    <source>
        <dbReference type="Proteomes" id="UP001499994"/>
    </source>
</evidence>
<dbReference type="Proteomes" id="UP001499994">
    <property type="component" value="Unassembled WGS sequence"/>
</dbReference>
<feature type="region of interest" description="Disordered" evidence="1">
    <location>
        <begin position="1"/>
        <end position="31"/>
    </location>
</feature>
<organism evidence="2 3">
    <name type="scientific">Gibbsiella dentisursi</name>
    <dbReference type="NCBI Taxonomy" id="796890"/>
    <lineage>
        <taxon>Bacteria</taxon>
        <taxon>Pseudomonadati</taxon>
        <taxon>Pseudomonadota</taxon>
        <taxon>Gammaproteobacteria</taxon>
        <taxon>Enterobacterales</taxon>
        <taxon>Yersiniaceae</taxon>
        <taxon>Gibbsiella</taxon>
    </lineage>
</organism>